<dbReference type="PANTHER" id="PTHR46286">
    <property type="entry name" value="VIN3-LIKE PROTEIN 2-RELATED"/>
    <property type="match status" value="1"/>
</dbReference>
<feature type="domain" description="Oberon-like PHD finger" evidence="7">
    <location>
        <begin position="47"/>
        <end position="157"/>
    </location>
</feature>
<feature type="domain" description="VIN3-like C-terminal" evidence="8">
    <location>
        <begin position="346"/>
        <end position="418"/>
    </location>
</feature>
<feature type="region of interest" description="Disordered" evidence="6">
    <location>
        <begin position="315"/>
        <end position="334"/>
    </location>
</feature>
<dbReference type="Proteomes" id="UP001604336">
    <property type="component" value="Unassembled WGS sequence"/>
</dbReference>
<proteinExistence type="predicted"/>
<evidence type="ECO:0000256" key="1">
    <source>
        <dbReference type="ARBA" id="ARBA00004123"/>
    </source>
</evidence>
<evidence type="ECO:0000256" key="6">
    <source>
        <dbReference type="SAM" id="MobiDB-lite"/>
    </source>
</evidence>
<evidence type="ECO:0000256" key="5">
    <source>
        <dbReference type="ARBA" id="ARBA00023242"/>
    </source>
</evidence>
<feature type="region of interest" description="Disordered" evidence="6">
    <location>
        <begin position="1"/>
        <end position="36"/>
    </location>
</feature>
<evidence type="ECO:0000313" key="9">
    <source>
        <dbReference type="EMBL" id="KAL2527497.1"/>
    </source>
</evidence>
<dbReference type="InterPro" id="IPR056990">
    <property type="entry name" value="VIN3-like_C"/>
</dbReference>
<name>A0ABD1URD1_9LAMI</name>
<feature type="compositionally biased region" description="Basic and acidic residues" evidence="6">
    <location>
        <begin position="278"/>
        <end position="297"/>
    </location>
</feature>
<sequence>MAEELPQTSKKSSKNHVLRRATSSSNNGPSEPVQNPPAIEAKTWWKCKNSACRAILHIEEIFCKRCSCCICQLFDDNKDPSLWFACTSESSEIDSCGSSCHIECALEHRKVMQLDGTYSCASCGKVLEILGYWKKQVVMAKDARRVDVLCYRISLSYRLLDGTSKHNEVHELIKAAKAKLESELGPLDENLGKMSRGLASRLSVARDVHTLCTLAIEKADELLASKSNGPRDFDLNVALVPDLNEEQLVPEESSRDEDVGRNAGQAVEAYNVAVVSHDTPRNCPEKRDGTGDSDNGKTVEVQPDDYQLEVYCKNKQPSTNREMRDSASTPTNESPSVICNVPGIVDDDFEYCVKIIRRLECEGYIEKEFRLKMLTWFGLRSTEAQRQIVRTFIRTITDDPSSLAGQLIHTFSDVISSTRQ</sequence>
<evidence type="ECO:0000259" key="8">
    <source>
        <dbReference type="Pfam" id="PF23380"/>
    </source>
</evidence>
<dbReference type="PANTHER" id="PTHR46286:SF1">
    <property type="entry name" value="VIN3-LIKE PROTEIN 1"/>
    <property type="match status" value="1"/>
</dbReference>
<evidence type="ECO:0000256" key="4">
    <source>
        <dbReference type="ARBA" id="ARBA00022833"/>
    </source>
</evidence>
<dbReference type="Pfam" id="PF23380">
    <property type="entry name" value="VIN3_C"/>
    <property type="match status" value="1"/>
</dbReference>
<keyword evidence="2" id="KW-0479">Metal-binding</keyword>
<evidence type="ECO:0000259" key="7">
    <source>
        <dbReference type="Pfam" id="PF07227"/>
    </source>
</evidence>
<reference evidence="10" key="1">
    <citation type="submission" date="2024-07" db="EMBL/GenBank/DDBJ databases">
        <title>Two chromosome-level genome assemblies of Korean endemic species Abeliophyllum distichum and Forsythia ovata (Oleaceae).</title>
        <authorList>
            <person name="Jang H."/>
        </authorList>
    </citation>
    <scope>NUCLEOTIDE SEQUENCE [LARGE SCALE GENOMIC DNA]</scope>
</reference>
<comment type="subcellular location">
    <subcellularLocation>
        <location evidence="1">Nucleus</location>
    </subcellularLocation>
</comment>
<feature type="compositionally biased region" description="Polar residues" evidence="6">
    <location>
        <begin position="21"/>
        <end position="33"/>
    </location>
</feature>
<keyword evidence="4" id="KW-0862">Zinc</keyword>
<feature type="region of interest" description="Disordered" evidence="6">
    <location>
        <begin position="277"/>
        <end position="300"/>
    </location>
</feature>
<dbReference type="AlphaFoldDB" id="A0ABD1URD1"/>
<keyword evidence="10" id="KW-1185">Reference proteome</keyword>
<keyword evidence="3" id="KW-0863">Zinc-finger</keyword>
<comment type="caution">
    <text evidence="9">The sequence shown here is derived from an EMBL/GenBank/DDBJ whole genome shotgun (WGS) entry which is preliminary data.</text>
</comment>
<gene>
    <name evidence="9" type="ORF">Adt_12551</name>
</gene>
<protein>
    <submittedName>
        <fullName evidence="9">VIN3-like protein 1</fullName>
    </submittedName>
</protein>
<feature type="compositionally biased region" description="Polar residues" evidence="6">
    <location>
        <begin position="1"/>
        <end position="10"/>
    </location>
</feature>
<dbReference type="GO" id="GO:0005634">
    <property type="term" value="C:nucleus"/>
    <property type="evidence" value="ECO:0007669"/>
    <property type="project" value="UniProtKB-SubCell"/>
</dbReference>
<dbReference type="InterPro" id="IPR044514">
    <property type="entry name" value="VIN3-like"/>
</dbReference>
<evidence type="ECO:0000256" key="2">
    <source>
        <dbReference type="ARBA" id="ARBA00022723"/>
    </source>
</evidence>
<keyword evidence="5" id="KW-0539">Nucleus</keyword>
<dbReference type="GO" id="GO:0008270">
    <property type="term" value="F:zinc ion binding"/>
    <property type="evidence" value="ECO:0007669"/>
    <property type="project" value="UniProtKB-KW"/>
</dbReference>
<evidence type="ECO:0000256" key="3">
    <source>
        <dbReference type="ARBA" id="ARBA00022771"/>
    </source>
</evidence>
<accession>A0ABD1URD1</accession>
<evidence type="ECO:0000313" key="10">
    <source>
        <dbReference type="Proteomes" id="UP001604336"/>
    </source>
</evidence>
<dbReference type="InterPro" id="IPR032881">
    <property type="entry name" value="Oberon-like_PHD"/>
</dbReference>
<dbReference type="EMBL" id="JBFOLK010000003">
    <property type="protein sequence ID" value="KAL2527497.1"/>
    <property type="molecule type" value="Genomic_DNA"/>
</dbReference>
<organism evidence="9 10">
    <name type="scientific">Abeliophyllum distichum</name>
    <dbReference type="NCBI Taxonomy" id="126358"/>
    <lineage>
        <taxon>Eukaryota</taxon>
        <taxon>Viridiplantae</taxon>
        <taxon>Streptophyta</taxon>
        <taxon>Embryophyta</taxon>
        <taxon>Tracheophyta</taxon>
        <taxon>Spermatophyta</taxon>
        <taxon>Magnoliopsida</taxon>
        <taxon>eudicotyledons</taxon>
        <taxon>Gunneridae</taxon>
        <taxon>Pentapetalae</taxon>
        <taxon>asterids</taxon>
        <taxon>lamiids</taxon>
        <taxon>Lamiales</taxon>
        <taxon>Oleaceae</taxon>
        <taxon>Forsythieae</taxon>
        <taxon>Abeliophyllum</taxon>
    </lineage>
</organism>
<dbReference type="Pfam" id="PF07227">
    <property type="entry name" value="PHD_Oberon"/>
    <property type="match status" value="1"/>
</dbReference>